<organism evidence="1 2">
    <name type="scientific">Segatella copri</name>
    <dbReference type="NCBI Taxonomy" id="165179"/>
    <lineage>
        <taxon>Bacteria</taxon>
        <taxon>Pseudomonadati</taxon>
        <taxon>Bacteroidota</taxon>
        <taxon>Bacteroidia</taxon>
        <taxon>Bacteroidales</taxon>
        <taxon>Prevotellaceae</taxon>
        <taxon>Segatella</taxon>
    </lineage>
</organism>
<protein>
    <submittedName>
        <fullName evidence="1">Uncharacterized protein</fullName>
    </submittedName>
</protein>
<comment type="caution">
    <text evidence="1">The sequence shown here is derived from an EMBL/GenBank/DDBJ whole genome shotgun (WGS) entry which is preliminary data.</text>
</comment>
<dbReference type="RefSeq" id="WP_118139083.1">
    <property type="nucleotide sequence ID" value="NZ_QSAQ01000001.1"/>
</dbReference>
<sequence length="99" mass="11375">MAEKENNQRHKSTIDKYFSRTADGYKAWAEEAEEERCYLQAAIEPTGDADEDGNQGFDFHIAYHGKTAYLADGIAQAMQRDKFIRTIVITAARKFFFDK</sequence>
<accession>A0AA92U847</accession>
<evidence type="ECO:0000313" key="2">
    <source>
        <dbReference type="Proteomes" id="UP000286077"/>
    </source>
</evidence>
<proteinExistence type="predicted"/>
<gene>
    <name evidence="1" type="ORF">DWV60_00655</name>
</gene>
<evidence type="ECO:0000313" key="1">
    <source>
        <dbReference type="EMBL" id="RGW71057.1"/>
    </source>
</evidence>
<dbReference type="EMBL" id="QSAQ01000001">
    <property type="protein sequence ID" value="RGW71057.1"/>
    <property type="molecule type" value="Genomic_DNA"/>
</dbReference>
<dbReference type="Proteomes" id="UP000286077">
    <property type="component" value="Unassembled WGS sequence"/>
</dbReference>
<name>A0AA92U847_9BACT</name>
<reference evidence="1 2" key="1">
    <citation type="submission" date="2018-08" db="EMBL/GenBank/DDBJ databases">
        <title>A genome reference for cultivated species of the human gut microbiota.</title>
        <authorList>
            <person name="Zou Y."/>
            <person name="Xue W."/>
            <person name="Luo G."/>
        </authorList>
    </citation>
    <scope>NUCLEOTIDE SEQUENCE [LARGE SCALE GENOMIC DNA]</scope>
    <source>
        <strain evidence="1 2">AF11-14</strain>
    </source>
</reference>
<dbReference type="AlphaFoldDB" id="A0AA92U847"/>